<comment type="caution">
    <text evidence="1">The sequence shown here is derived from an EMBL/GenBank/DDBJ whole genome shotgun (WGS) entry which is preliminary data.</text>
</comment>
<dbReference type="AlphaFoldDB" id="A0A841K7J9"/>
<proteinExistence type="predicted"/>
<evidence type="ECO:0000313" key="2">
    <source>
        <dbReference type="Proteomes" id="UP000538666"/>
    </source>
</evidence>
<dbReference type="RefSeq" id="WP_050059963.1">
    <property type="nucleotide sequence ID" value="NZ_JACHEK010000012.1"/>
</dbReference>
<dbReference type="EMBL" id="JACHEK010000012">
    <property type="protein sequence ID" value="MBB6147091.1"/>
    <property type="molecule type" value="Genomic_DNA"/>
</dbReference>
<gene>
    <name evidence="1" type="ORF">HNQ77_005076</name>
</gene>
<dbReference type="Proteomes" id="UP000538666">
    <property type="component" value="Unassembled WGS sequence"/>
</dbReference>
<sequence length="88" mass="9895">MDVVGIKRHFTTPEGTRIYDWETISVFEALKLAEPMLRCSECHGAVRLYRAAPDGSTASRAEHRKRNPGCSLDERFDGTKKMAELAIV</sequence>
<reference evidence="1 2" key="1">
    <citation type="submission" date="2020-08" db="EMBL/GenBank/DDBJ databases">
        <title>Genomic Encyclopedia of Type Strains, Phase IV (KMG-IV): sequencing the most valuable type-strain genomes for metagenomic binning, comparative biology and taxonomic classification.</title>
        <authorList>
            <person name="Goeker M."/>
        </authorList>
    </citation>
    <scope>NUCLEOTIDE SEQUENCE [LARGE SCALE GENOMIC DNA]</scope>
    <source>
        <strain evidence="1 2">DSM 103733</strain>
    </source>
</reference>
<organism evidence="1 2">
    <name type="scientific">Silvibacterium bohemicum</name>
    <dbReference type="NCBI Taxonomy" id="1577686"/>
    <lineage>
        <taxon>Bacteria</taxon>
        <taxon>Pseudomonadati</taxon>
        <taxon>Acidobacteriota</taxon>
        <taxon>Terriglobia</taxon>
        <taxon>Terriglobales</taxon>
        <taxon>Acidobacteriaceae</taxon>
        <taxon>Silvibacterium</taxon>
    </lineage>
</organism>
<protein>
    <submittedName>
        <fullName evidence="1">Uncharacterized protein</fullName>
    </submittedName>
</protein>
<keyword evidence="2" id="KW-1185">Reference proteome</keyword>
<dbReference type="OrthoDB" id="7995520at2"/>
<evidence type="ECO:0000313" key="1">
    <source>
        <dbReference type="EMBL" id="MBB6147091.1"/>
    </source>
</evidence>
<accession>A0A841K7J9</accession>
<name>A0A841K7J9_9BACT</name>